<protein>
    <submittedName>
        <fullName evidence="1">Uncharacterized protein</fullName>
    </submittedName>
</protein>
<evidence type="ECO:0000313" key="1">
    <source>
        <dbReference type="EMBL" id="MEO3715614.1"/>
    </source>
</evidence>
<reference evidence="1 2" key="1">
    <citation type="submission" date="2024-05" db="EMBL/GenBank/DDBJ databases">
        <title>Roseateles sp. 2.12 16S ribosomal RNA gene Genome sequencing and assembly.</title>
        <authorList>
            <person name="Woo H."/>
        </authorList>
    </citation>
    <scope>NUCLEOTIDE SEQUENCE [LARGE SCALE GENOMIC DNA]</scope>
    <source>
        <strain evidence="1 2">2.12</strain>
    </source>
</reference>
<dbReference type="RefSeq" id="WP_347613171.1">
    <property type="nucleotide sequence ID" value="NZ_JBDPZC010000016.1"/>
</dbReference>
<accession>A0ABV0GKR2</accession>
<sequence>MPNVAKFAKALYALHQADCLKDPKCRPAVGMFVRQATESAHWHLTTNYRSKQAAELIAAQPFRSPEHYHDWCCKNLRHEHMVPIAVVIDMLVNEPKVTEEFIARTLRTNGLRATIHRDEDRRLNEHGFARKMPQSYWTPGSLYFQDPLARYKEAGLFESLVPLTGARWHPGVNEGCVE</sequence>
<organism evidence="1 2">
    <name type="scientific">Roseateles flavus</name>
    <dbReference type="NCBI Taxonomy" id="3149041"/>
    <lineage>
        <taxon>Bacteria</taxon>
        <taxon>Pseudomonadati</taxon>
        <taxon>Pseudomonadota</taxon>
        <taxon>Betaproteobacteria</taxon>
        <taxon>Burkholderiales</taxon>
        <taxon>Sphaerotilaceae</taxon>
        <taxon>Roseateles</taxon>
    </lineage>
</organism>
<gene>
    <name evidence="1" type="ORF">ABDJ40_22810</name>
</gene>
<comment type="caution">
    <text evidence="1">The sequence shown here is derived from an EMBL/GenBank/DDBJ whole genome shotgun (WGS) entry which is preliminary data.</text>
</comment>
<proteinExistence type="predicted"/>
<dbReference type="EMBL" id="JBDPZC010000016">
    <property type="protein sequence ID" value="MEO3715614.1"/>
    <property type="molecule type" value="Genomic_DNA"/>
</dbReference>
<evidence type="ECO:0000313" key="2">
    <source>
        <dbReference type="Proteomes" id="UP001462640"/>
    </source>
</evidence>
<keyword evidence="2" id="KW-1185">Reference proteome</keyword>
<name>A0ABV0GKR2_9BURK</name>
<dbReference type="Proteomes" id="UP001462640">
    <property type="component" value="Unassembled WGS sequence"/>
</dbReference>